<keyword evidence="3" id="KW-0539">Nucleus</keyword>
<dbReference type="OrthoDB" id="417678at2759"/>
<dbReference type="AlphaFoldDB" id="A0A8T0IMG9"/>
<evidence type="ECO:0000313" key="6">
    <source>
        <dbReference type="Proteomes" id="UP000822688"/>
    </source>
</evidence>
<evidence type="ECO:0000313" key="5">
    <source>
        <dbReference type="EMBL" id="KAG0584950.1"/>
    </source>
</evidence>
<evidence type="ECO:0000256" key="4">
    <source>
        <dbReference type="SAM" id="MobiDB-lite"/>
    </source>
</evidence>
<protein>
    <submittedName>
        <fullName evidence="5">Uncharacterized protein</fullName>
    </submittedName>
</protein>
<proteinExistence type="inferred from homology"/>
<gene>
    <name evidence="5" type="ORF">KC19_3G246200</name>
</gene>
<keyword evidence="6" id="KW-1185">Reference proteome</keyword>
<dbReference type="Pfam" id="PF05186">
    <property type="entry name" value="Dpy-30"/>
    <property type="match status" value="1"/>
</dbReference>
<evidence type="ECO:0000256" key="2">
    <source>
        <dbReference type="ARBA" id="ARBA00010849"/>
    </source>
</evidence>
<feature type="region of interest" description="Disordered" evidence="4">
    <location>
        <begin position="107"/>
        <end position="129"/>
    </location>
</feature>
<name>A0A8T0IMG9_CERPU</name>
<dbReference type="GO" id="GO:0005634">
    <property type="term" value="C:nucleus"/>
    <property type="evidence" value="ECO:0007669"/>
    <property type="project" value="UniProtKB-SubCell"/>
</dbReference>
<dbReference type="Proteomes" id="UP000822688">
    <property type="component" value="Chromosome 3"/>
</dbReference>
<dbReference type="Gene3D" id="1.20.890.10">
    <property type="entry name" value="cAMP-dependent protein kinase regulatory subunit, dimerization-anchoring domain"/>
    <property type="match status" value="1"/>
</dbReference>
<evidence type="ECO:0000256" key="3">
    <source>
        <dbReference type="ARBA" id="ARBA00023242"/>
    </source>
</evidence>
<comment type="subcellular location">
    <subcellularLocation>
        <location evidence="1">Nucleus</location>
    </subcellularLocation>
</comment>
<comment type="similarity">
    <text evidence="2">Belongs to the dpy-30 family.</text>
</comment>
<reference evidence="5" key="1">
    <citation type="submission" date="2020-06" db="EMBL/GenBank/DDBJ databases">
        <title>WGS assembly of Ceratodon purpureus strain R40.</title>
        <authorList>
            <person name="Carey S.B."/>
            <person name="Jenkins J."/>
            <person name="Shu S."/>
            <person name="Lovell J.T."/>
            <person name="Sreedasyam A."/>
            <person name="Maumus F."/>
            <person name="Tiley G.P."/>
            <person name="Fernandez-Pozo N."/>
            <person name="Barry K."/>
            <person name="Chen C."/>
            <person name="Wang M."/>
            <person name="Lipzen A."/>
            <person name="Daum C."/>
            <person name="Saski C.A."/>
            <person name="Payton A.C."/>
            <person name="Mcbreen J.C."/>
            <person name="Conrad R.E."/>
            <person name="Kollar L.M."/>
            <person name="Olsson S."/>
            <person name="Huttunen S."/>
            <person name="Landis J.B."/>
            <person name="Wickett N.J."/>
            <person name="Johnson M.G."/>
            <person name="Rensing S.A."/>
            <person name="Grimwood J."/>
            <person name="Schmutz J."/>
            <person name="Mcdaniel S.F."/>
        </authorList>
    </citation>
    <scope>NUCLEOTIDE SEQUENCE</scope>
    <source>
        <strain evidence="5">R40</strain>
    </source>
</reference>
<evidence type="ECO:0000256" key="1">
    <source>
        <dbReference type="ARBA" id="ARBA00004123"/>
    </source>
</evidence>
<dbReference type="EMBL" id="CM026423">
    <property type="protein sequence ID" value="KAG0584950.1"/>
    <property type="molecule type" value="Genomic_DNA"/>
</dbReference>
<dbReference type="InterPro" id="IPR007858">
    <property type="entry name" value="Dpy-30_motif"/>
</dbReference>
<dbReference type="CDD" id="cd22965">
    <property type="entry name" value="DD_DPY30_SDC1"/>
    <property type="match status" value="1"/>
</dbReference>
<dbReference type="InterPro" id="IPR049629">
    <property type="entry name" value="DPY30_SDC1_DD"/>
</dbReference>
<sequence>MAAKKVSIMAENAPPVEGEAEGPPPPTFEQMWFDDPVEGREAQKLALKIRDNVVLRAETMRIYLERTGIIAILIQGLQHMAKARPSDPAEWLAAFLLKNNPRKNMIITPPKIIDPNAPPPEEGEGEPVA</sequence>
<feature type="region of interest" description="Disordered" evidence="4">
    <location>
        <begin position="1"/>
        <end position="26"/>
    </location>
</feature>
<comment type="caution">
    <text evidence="5">The sequence shown here is derived from an EMBL/GenBank/DDBJ whole genome shotgun (WGS) entry which is preliminary data.</text>
</comment>
<accession>A0A8T0IMG9</accession>
<organism evidence="5 6">
    <name type="scientific">Ceratodon purpureus</name>
    <name type="common">Fire moss</name>
    <name type="synonym">Dicranum purpureum</name>
    <dbReference type="NCBI Taxonomy" id="3225"/>
    <lineage>
        <taxon>Eukaryota</taxon>
        <taxon>Viridiplantae</taxon>
        <taxon>Streptophyta</taxon>
        <taxon>Embryophyta</taxon>
        <taxon>Bryophyta</taxon>
        <taxon>Bryophytina</taxon>
        <taxon>Bryopsida</taxon>
        <taxon>Dicranidae</taxon>
        <taxon>Pseudoditrichales</taxon>
        <taxon>Ditrichaceae</taxon>
        <taxon>Ceratodon</taxon>
    </lineage>
</organism>